<accession>A0A1E4T5M4</accession>
<dbReference type="EMBL" id="KV453849">
    <property type="protein sequence ID" value="ODV87046.1"/>
    <property type="molecule type" value="Genomic_DNA"/>
</dbReference>
<evidence type="ECO:0000313" key="1">
    <source>
        <dbReference type="EMBL" id="ODV87046.1"/>
    </source>
</evidence>
<dbReference type="Proteomes" id="UP000094801">
    <property type="component" value="Unassembled WGS sequence"/>
</dbReference>
<organism evidence="1 2">
    <name type="scientific">[Candida] arabinofermentans NRRL YB-2248</name>
    <dbReference type="NCBI Taxonomy" id="983967"/>
    <lineage>
        <taxon>Eukaryota</taxon>
        <taxon>Fungi</taxon>
        <taxon>Dikarya</taxon>
        <taxon>Ascomycota</taxon>
        <taxon>Saccharomycotina</taxon>
        <taxon>Pichiomycetes</taxon>
        <taxon>Pichiales</taxon>
        <taxon>Pichiaceae</taxon>
        <taxon>Ogataea</taxon>
        <taxon>Ogataea/Candida clade</taxon>
    </lineage>
</organism>
<sequence length="232" mass="27009">MKAHQTFELIQRIPISKSPRFSNGFKYADICFSSNTSFIPKSSTSKYHQSSKNCYALEKLVQDLTADHSSNVKVLIENQIKSEMKNELKGITKIRIPKSDRDHPYVYKLDGFVRLVEKREIDVKLVQKDEEAVIDIIRDTVDNYFNPIIDRGNPTFKESGYTACEIMINIKDQFINGTPDQDEFIKMILKIKIGTEEREIYEAFGKQWSLLMVSVMKSRFLKRKFLEQCSRS</sequence>
<evidence type="ECO:0000313" key="2">
    <source>
        <dbReference type="Proteomes" id="UP000094801"/>
    </source>
</evidence>
<dbReference type="AlphaFoldDB" id="A0A1E4T5M4"/>
<protein>
    <submittedName>
        <fullName evidence="1">Uncharacterized protein</fullName>
    </submittedName>
</protein>
<name>A0A1E4T5M4_9ASCO</name>
<reference evidence="2" key="1">
    <citation type="submission" date="2016-04" db="EMBL/GenBank/DDBJ databases">
        <title>Comparative genomics of biotechnologically important yeasts.</title>
        <authorList>
            <consortium name="DOE Joint Genome Institute"/>
            <person name="Riley R."/>
            <person name="Haridas S."/>
            <person name="Wolfe K.H."/>
            <person name="Lopes M.R."/>
            <person name="Hittinger C.T."/>
            <person name="Goker M."/>
            <person name="Salamov A."/>
            <person name="Wisecaver J."/>
            <person name="Long T.M."/>
            <person name="Aerts A.L."/>
            <person name="Barry K."/>
            <person name="Choi C."/>
            <person name="Clum A."/>
            <person name="Coughlan A.Y."/>
            <person name="Deshpande S."/>
            <person name="Douglass A.P."/>
            <person name="Hanson S.J."/>
            <person name="Klenk H.-P."/>
            <person name="Labutti K."/>
            <person name="Lapidus A."/>
            <person name="Lindquist E."/>
            <person name="Lipzen A."/>
            <person name="Meier-Kolthoff J.P."/>
            <person name="Ohm R.A."/>
            <person name="Otillar R.P."/>
            <person name="Pangilinan J."/>
            <person name="Peng Y."/>
            <person name="Rokas A."/>
            <person name="Rosa C.A."/>
            <person name="Scheuner C."/>
            <person name="Sibirny A.A."/>
            <person name="Slot J.C."/>
            <person name="Stielow J.B."/>
            <person name="Sun H."/>
            <person name="Kurtzman C.P."/>
            <person name="Blackwell M."/>
            <person name="Grigoriev I.V."/>
            <person name="Jeffries T.W."/>
        </authorList>
    </citation>
    <scope>NUCLEOTIDE SEQUENCE [LARGE SCALE GENOMIC DNA]</scope>
    <source>
        <strain evidence="2">NRRL YB-2248</strain>
    </source>
</reference>
<gene>
    <name evidence="1" type="ORF">CANARDRAFT_6603</name>
</gene>
<proteinExistence type="predicted"/>
<keyword evidence="2" id="KW-1185">Reference proteome</keyword>